<dbReference type="KEGG" id="pbs:Plabr_3703"/>
<dbReference type="EMBL" id="CP002546">
    <property type="protein sequence ID" value="ADY61296.1"/>
    <property type="molecule type" value="Genomic_DNA"/>
</dbReference>
<protein>
    <submittedName>
        <fullName evidence="2">Uncharacterized protein</fullName>
    </submittedName>
</protein>
<evidence type="ECO:0000256" key="1">
    <source>
        <dbReference type="SAM" id="MobiDB-lite"/>
    </source>
</evidence>
<dbReference type="RefSeq" id="WP_013630015.1">
    <property type="nucleotide sequence ID" value="NC_015174.1"/>
</dbReference>
<dbReference type="STRING" id="756272.Plabr_3703"/>
<evidence type="ECO:0000313" key="2">
    <source>
        <dbReference type="EMBL" id="ADY61296.1"/>
    </source>
</evidence>
<organism evidence="2 3">
    <name type="scientific">Rubinisphaera brasiliensis (strain ATCC 49424 / DSM 5305 / JCM 21570 / IAM 15109 / NBRC 103401 / IFAM 1448)</name>
    <name type="common">Planctomyces brasiliensis</name>
    <dbReference type="NCBI Taxonomy" id="756272"/>
    <lineage>
        <taxon>Bacteria</taxon>
        <taxon>Pseudomonadati</taxon>
        <taxon>Planctomycetota</taxon>
        <taxon>Planctomycetia</taxon>
        <taxon>Planctomycetales</taxon>
        <taxon>Planctomycetaceae</taxon>
        <taxon>Rubinisphaera</taxon>
    </lineage>
</organism>
<feature type="region of interest" description="Disordered" evidence="1">
    <location>
        <begin position="74"/>
        <end position="98"/>
    </location>
</feature>
<proteinExistence type="predicted"/>
<dbReference type="HOGENOM" id="CLU_1128390_0_0_0"/>
<dbReference type="OrthoDB" id="1092590at2"/>
<keyword evidence="3" id="KW-1185">Reference proteome</keyword>
<accession>F0SR49</accession>
<dbReference type="Proteomes" id="UP000006860">
    <property type="component" value="Chromosome"/>
</dbReference>
<evidence type="ECO:0000313" key="3">
    <source>
        <dbReference type="Proteomes" id="UP000006860"/>
    </source>
</evidence>
<gene>
    <name evidence="2" type="ordered locus">Plabr_3703</name>
</gene>
<name>F0SR49_RUBBR</name>
<dbReference type="AlphaFoldDB" id="F0SR49"/>
<sequence>MAGVLVVSTFGAASAAEPDNVKDNSAASVEEDQLSATLSGPGLAARLAVQGEATQSPLMLLTAADILDGLKPSERTLDGVKQTTEGGDTEGESNKTAPALDPKVLRERALAIASTDNERKLVQEWIDRPRPRGLVARQGRSLPSVRINGLTFKVLDDGVLRPKQSITLTNVVYEAKLPAAVLIAGDGDGDLDLWVYDDNTGGLIGKDTDYTSVCTVEWTPRYEGPFRIRVTNVGSIAERYYILANW</sequence>
<reference evidence="3" key="1">
    <citation type="submission" date="2011-02" db="EMBL/GenBank/DDBJ databases">
        <title>The complete genome of Planctomyces brasiliensis DSM 5305.</title>
        <authorList>
            <person name="Lucas S."/>
            <person name="Copeland A."/>
            <person name="Lapidus A."/>
            <person name="Bruce D."/>
            <person name="Goodwin L."/>
            <person name="Pitluck S."/>
            <person name="Kyrpides N."/>
            <person name="Mavromatis K."/>
            <person name="Pagani I."/>
            <person name="Ivanova N."/>
            <person name="Ovchinnikova G."/>
            <person name="Lu M."/>
            <person name="Detter J.C."/>
            <person name="Han C."/>
            <person name="Land M."/>
            <person name="Hauser L."/>
            <person name="Markowitz V."/>
            <person name="Cheng J.-F."/>
            <person name="Hugenholtz P."/>
            <person name="Woyke T."/>
            <person name="Wu D."/>
            <person name="Tindall B."/>
            <person name="Pomrenke H.G."/>
            <person name="Brambilla E."/>
            <person name="Klenk H.-P."/>
            <person name="Eisen J.A."/>
        </authorList>
    </citation>
    <scope>NUCLEOTIDE SEQUENCE [LARGE SCALE GENOMIC DNA]</scope>
    <source>
        <strain evidence="3">ATCC 49424 / DSM 5305 / JCM 21570 / NBRC 103401 / IFAM 1448</strain>
    </source>
</reference>